<dbReference type="EMBL" id="CP008876">
    <property type="protein sequence ID" value="AIF68350.1"/>
    <property type="molecule type" value="Genomic_DNA"/>
</dbReference>
<evidence type="ECO:0000256" key="2">
    <source>
        <dbReference type="ARBA" id="ARBA00022801"/>
    </source>
</evidence>
<dbReference type="PROSITE" id="PS51462">
    <property type="entry name" value="NUDIX"/>
    <property type="match status" value="1"/>
</dbReference>
<feature type="domain" description="Nudix hydrolase" evidence="3">
    <location>
        <begin position="23"/>
        <end position="154"/>
    </location>
</feature>
<dbReference type="PRINTS" id="PR00502">
    <property type="entry name" value="NUDIXFAMILY"/>
</dbReference>
<accession>A0A075LNQ8</accession>
<dbReference type="InterPro" id="IPR020476">
    <property type="entry name" value="Nudix_hydrolase"/>
</dbReference>
<dbReference type="InterPro" id="IPR015797">
    <property type="entry name" value="NUDIX_hydrolase-like_dom_sf"/>
</dbReference>
<evidence type="ECO:0000313" key="5">
    <source>
        <dbReference type="Proteomes" id="UP000027980"/>
    </source>
</evidence>
<dbReference type="KEGG" id="tap:GZ22_18045"/>
<gene>
    <name evidence="4" type="ORF">GZ22_18045</name>
</gene>
<reference evidence="4 5" key="1">
    <citation type="submission" date="2014-07" db="EMBL/GenBank/DDBJ databases">
        <title>Complete genome sequence of a moderately halophilic bacterium Terribacillus aidingensis MP602, isolated from Cryptomeria fortunei in Tianmu mountain in China.</title>
        <authorList>
            <person name="Wang Y."/>
            <person name="Lu P."/>
            <person name="Zhang L."/>
        </authorList>
    </citation>
    <scope>NUCLEOTIDE SEQUENCE [LARGE SCALE GENOMIC DNA]</scope>
    <source>
        <strain evidence="4 5">MP602</strain>
    </source>
</reference>
<dbReference type="Gene3D" id="3.90.79.10">
    <property type="entry name" value="Nucleoside Triphosphate Pyrophosphohydrolase"/>
    <property type="match status" value="1"/>
</dbReference>
<dbReference type="AlphaFoldDB" id="A0A075LNQ8"/>
<dbReference type="PANTHER" id="PTHR43046">
    <property type="entry name" value="GDP-MANNOSE MANNOSYL HYDROLASE"/>
    <property type="match status" value="1"/>
</dbReference>
<evidence type="ECO:0000313" key="4">
    <source>
        <dbReference type="EMBL" id="AIF68350.1"/>
    </source>
</evidence>
<dbReference type="GO" id="GO:0016787">
    <property type="term" value="F:hydrolase activity"/>
    <property type="evidence" value="ECO:0007669"/>
    <property type="project" value="UniProtKB-KW"/>
</dbReference>
<evidence type="ECO:0000256" key="1">
    <source>
        <dbReference type="ARBA" id="ARBA00001946"/>
    </source>
</evidence>
<dbReference type="Pfam" id="PF00293">
    <property type="entry name" value="NUDIX"/>
    <property type="match status" value="1"/>
</dbReference>
<protein>
    <recommendedName>
        <fullName evidence="3">Nudix hydrolase domain-containing protein</fullName>
    </recommendedName>
</protein>
<dbReference type="CDD" id="cd04677">
    <property type="entry name" value="NUDIX_Hydrolase"/>
    <property type="match status" value="1"/>
</dbReference>
<dbReference type="Proteomes" id="UP000027980">
    <property type="component" value="Chromosome"/>
</dbReference>
<proteinExistence type="predicted"/>
<comment type="cofactor">
    <cofactor evidence="1">
        <name>Mg(2+)</name>
        <dbReference type="ChEBI" id="CHEBI:18420"/>
    </cofactor>
</comment>
<organism evidence="4 5">
    <name type="scientific">Terribacillus saccharophilus</name>
    <dbReference type="NCBI Taxonomy" id="361277"/>
    <lineage>
        <taxon>Bacteria</taxon>
        <taxon>Bacillati</taxon>
        <taxon>Bacillota</taxon>
        <taxon>Bacilli</taxon>
        <taxon>Bacillales</taxon>
        <taxon>Bacillaceae</taxon>
        <taxon>Terribacillus</taxon>
    </lineage>
</organism>
<dbReference type="SUPFAM" id="SSF55811">
    <property type="entry name" value="Nudix"/>
    <property type="match status" value="1"/>
</dbReference>
<dbReference type="InterPro" id="IPR000086">
    <property type="entry name" value="NUDIX_hydrolase_dom"/>
</dbReference>
<sequence length="154" mass="17271">MKGSNTLANYIMDLRETVGTRPLVMAGAGVIVRNEFGHLLLQLRADTKDWGLPGGALELGKSLEDTARRELFEETGLHAERFSFLRMCSGSEFYAKYPNGDEVYNVISVYEAYDVSGEFTMLDGESLDLRYFPLDELPELNHITQKMLSGLLIP</sequence>
<dbReference type="PANTHER" id="PTHR43046:SF2">
    <property type="entry name" value="8-OXO-DGTP DIPHOSPHATASE-RELATED"/>
    <property type="match status" value="1"/>
</dbReference>
<evidence type="ECO:0000259" key="3">
    <source>
        <dbReference type="PROSITE" id="PS51462"/>
    </source>
</evidence>
<dbReference type="HOGENOM" id="CLU_037162_7_0_9"/>
<keyword evidence="2" id="KW-0378">Hydrolase</keyword>
<name>A0A075LNQ8_9BACI</name>
<dbReference type="OrthoDB" id="9787476at2"/>